<feature type="compositionally biased region" description="Low complexity" evidence="1">
    <location>
        <begin position="41"/>
        <end position="66"/>
    </location>
</feature>
<protein>
    <submittedName>
        <fullName evidence="2">Uncharacterized protein</fullName>
    </submittedName>
</protein>
<feature type="compositionally biased region" description="Basic and acidic residues" evidence="1">
    <location>
        <begin position="107"/>
        <end position="117"/>
    </location>
</feature>
<evidence type="ECO:0000313" key="2">
    <source>
        <dbReference type="EMBL" id="MCY1004519.1"/>
    </source>
</evidence>
<keyword evidence="3" id="KW-1185">Reference proteome</keyword>
<sequence length="141" mass="14805">MIPPIAADSPRPSTRRIIAAERPDAPRLDPRPASVTETRAEALPPARPQPRATTAPAIAATQPVARLEPRPRDPGPPVVVAPEPVTPRVVIGSLHIEVVRAPAPAPTRREAPKREPSRAAASAPAPAGGARRRTIFGLGQL</sequence>
<evidence type="ECO:0000256" key="1">
    <source>
        <dbReference type="SAM" id="MobiDB-lite"/>
    </source>
</evidence>
<organism evidence="2 3">
    <name type="scientific">Nannocystis pusilla</name>
    <dbReference type="NCBI Taxonomy" id="889268"/>
    <lineage>
        <taxon>Bacteria</taxon>
        <taxon>Pseudomonadati</taxon>
        <taxon>Myxococcota</taxon>
        <taxon>Polyangia</taxon>
        <taxon>Nannocystales</taxon>
        <taxon>Nannocystaceae</taxon>
        <taxon>Nannocystis</taxon>
    </lineage>
</organism>
<evidence type="ECO:0000313" key="3">
    <source>
        <dbReference type="Proteomes" id="UP001150924"/>
    </source>
</evidence>
<name>A0A9X3EI47_9BACT</name>
<dbReference type="RefSeq" id="WP_267766071.1">
    <property type="nucleotide sequence ID" value="NZ_JAPNKE010000002.1"/>
</dbReference>
<comment type="caution">
    <text evidence="2">The sequence shown here is derived from an EMBL/GenBank/DDBJ whole genome shotgun (WGS) entry which is preliminary data.</text>
</comment>
<proteinExistence type="predicted"/>
<dbReference type="AlphaFoldDB" id="A0A9X3EI47"/>
<feature type="region of interest" description="Disordered" evidence="1">
    <location>
        <begin position="99"/>
        <end position="141"/>
    </location>
</feature>
<dbReference type="Proteomes" id="UP001150924">
    <property type="component" value="Unassembled WGS sequence"/>
</dbReference>
<dbReference type="EMBL" id="JAPNKE010000002">
    <property type="protein sequence ID" value="MCY1004519.1"/>
    <property type="molecule type" value="Genomic_DNA"/>
</dbReference>
<accession>A0A9X3EI47</accession>
<feature type="region of interest" description="Disordered" evidence="1">
    <location>
        <begin position="1"/>
        <end position="82"/>
    </location>
</feature>
<reference evidence="2" key="1">
    <citation type="submission" date="2022-11" db="EMBL/GenBank/DDBJ databases">
        <title>Minimal conservation of predation-associated metabolite biosynthetic gene clusters underscores biosynthetic potential of Myxococcota including descriptions for ten novel species: Archangium lansinium sp. nov., Myxococcus landrumus sp. nov., Nannocystis bai.</title>
        <authorList>
            <person name="Ahearne A."/>
            <person name="Stevens C."/>
            <person name="Phillips K."/>
        </authorList>
    </citation>
    <scope>NUCLEOTIDE SEQUENCE</scope>
    <source>
        <strain evidence="2">Na p29</strain>
    </source>
</reference>
<gene>
    <name evidence="2" type="ORF">OV079_02830</name>
</gene>
<feature type="compositionally biased region" description="Basic and acidic residues" evidence="1">
    <location>
        <begin position="18"/>
        <end position="30"/>
    </location>
</feature>
<feature type="compositionally biased region" description="Low complexity" evidence="1">
    <location>
        <begin position="118"/>
        <end position="129"/>
    </location>
</feature>